<accession>A0A072U514</accession>
<reference evidence="3" key="4">
    <citation type="journal article" date="2018" name="Nat. Plants">
        <title>Whole-genome landscape of Medicago truncatula symbiotic genes.</title>
        <authorList>
            <person name="Pecrix Y."/>
            <person name="Gamas P."/>
            <person name="Carrere S."/>
        </authorList>
    </citation>
    <scope>NUCLEOTIDE SEQUENCE</scope>
    <source>
        <tissue evidence="3">Leaves</tissue>
    </source>
</reference>
<reference evidence="4" key="3">
    <citation type="submission" date="2015-04" db="UniProtKB">
        <authorList>
            <consortium name="EnsemblPlants"/>
        </authorList>
    </citation>
    <scope>IDENTIFICATION</scope>
    <source>
        <strain evidence="4">cv. Jemalong A17</strain>
    </source>
</reference>
<evidence type="ECO:0000313" key="3">
    <source>
        <dbReference type="EMBL" id="RHN49050.1"/>
    </source>
</evidence>
<keyword evidence="5" id="KW-1185">Reference proteome</keyword>
<dbReference type="EMBL" id="CM001223">
    <property type="protein sequence ID" value="KEH24441.1"/>
    <property type="molecule type" value="Genomic_DNA"/>
</dbReference>
<keyword evidence="1" id="KW-0472">Membrane</keyword>
<gene>
    <name evidence="2" type="ordered locus">MTR_7g109985</name>
    <name evidence="3" type="ORF">MtrunA17_Chr7g0270331</name>
</gene>
<organism evidence="2 5">
    <name type="scientific">Medicago truncatula</name>
    <name type="common">Barrel medic</name>
    <name type="synonym">Medicago tribuloides</name>
    <dbReference type="NCBI Taxonomy" id="3880"/>
    <lineage>
        <taxon>Eukaryota</taxon>
        <taxon>Viridiplantae</taxon>
        <taxon>Streptophyta</taxon>
        <taxon>Embryophyta</taxon>
        <taxon>Tracheophyta</taxon>
        <taxon>Spermatophyta</taxon>
        <taxon>Magnoliopsida</taxon>
        <taxon>eudicotyledons</taxon>
        <taxon>Gunneridae</taxon>
        <taxon>Pentapetalae</taxon>
        <taxon>rosids</taxon>
        <taxon>fabids</taxon>
        <taxon>Fabales</taxon>
        <taxon>Fabaceae</taxon>
        <taxon>Papilionoideae</taxon>
        <taxon>50 kb inversion clade</taxon>
        <taxon>NPAAA clade</taxon>
        <taxon>Hologalegina</taxon>
        <taxon>IRL clade</taxon>
        <taxon>Trifolieae</taxon>
        <taxon>Medicago</taxon>
    </lineage>
</organism>
<evidence type="ECO:0000313" key="5">
    <source>
        <dbReference type="Proteomes" id="UP000002051"/>
    </source>
</evidence>
<reference evidence="2 5" key="2">
    <citation type="journal article" date="2014" name="BMC Genomics">
        <title>An improved genome release (version Mt4.0) for the model legume Medicago truncatula.</title>
        <authorList>
            <person name="Tang H."/>
            <person name="Krishnakumar V."/>
            <person name="Bidwell S."/>
            <person name="Rosen B."/>
            <person name="Chan A."/>
            <person name="Zhou S."/>
            <person name="Gentzbittel L."/>
            <person name="Childs K.L."/>
            <person name="Yandell M."/>
            <person name="Gundlach H."/>
            <person name="Mayer K.F."/>
            <person name="Schwartz D.C."/>
            <person name="Town C.D."/>
        </authorList>
    </citation>
    <scope>GENOME REANNOTATION</scope>
    <source>
        <strain evidence="2">A17</strain>
        <strain evidence="4 5">cv. Jemalong A17</strain>
    </source>
</reference>
<dbReference type="EnsemblPlants" id="KEH24441">
    <property type="protein sequence ID" value="KEH24441"/>
    <property type="gene ID" value="MTR_7g109985"/>
</dbReference>
<evidence type="ECO:0000313" key="2">
    <source>
        <dbReference type="EMBL" id="KEH24441.1"/>
    </source>
</evidence>
<sequence length="121" mass="13673">MSSLSACLQSSSMDTSTEPRLPSQIIVSFRPHASASCGCPMPLNKLFLLIYTRHYLPLDTFLYHNLILENCRIYIVFNLTGVLLLTTLLLLFYDAPVLLSEHETSIHTLLLCTPHSHSKHM</sequence>
<reference evidence="2 5" key="1">
    <citation type="journal article" date="2011" name="Nature">
        <title>The Medicago genome provides insight into the evolution of rhizobial symbioses.</title>
        <authorList>
            <person name="Young N.D."/>
            <person name="Debelle F."/>
            <person name="Oldroyd G.E."/>
            <person name="Geurts R."/>
            <person name="Cannon S.B."/>
            <person name="Udvardi M.K."/>
            <person name="Benedito V.A."/>
            <person name="Mayer K.F."/>
            <person name="Gouzy J."/>
            <person name="Schoof H."/>
            <person name="Van de Peer Y."/>
            <person name="Proost S."/>
            <person name="Cook D.R."/>
            <person name="Meyers B.C."/>
            <person name="Spannagl M."/>
            <person name="Cheung F."/>
            <person name="De Mita S."/>
            <person name="Krishnakumar V."/>
            <person name="Gundlach H."/>
            <person name="Zhou S."/>
            <person name="Mudge J."/>
            <person name="Bharti A.K."/>
            <person name="Murray J.D."/>
            <person name="Naoumkina M.A."/>
            <person name="Rosen B."/>
            <person name="Silverstein K.A."/>
            <person name="Tang H."/>
            <person name="Rombauts S."/>
            <person name="Zhao P.X."/>
            <person name="Zhou P."/>
            <person name="Barbe V."/>
            <person name="Bardou P."/>
            <person name="Bechner M."/>
            <person name="Bellec A."/>
            <person name="Berger A."/>
            <person name="Berges H."/>
            <person name="Bidwell S."/>
            <person name="Bisseling T."/>
            <person name="Choisne N."/>
            <person name="Couloux A."/>
            <person name="Denny R."/>
            <person name="Deshpande S."/>
            <person name="Dai X."/>
            <person name="Doyle J.J."/>
            <person name="Dudez A.M."/>
            <person name="Farmer A.D."/>
            <person name="Fouteau S."/>
            <person name="Franken C."/>
            <person name="Gibelin C."/>
            <person name="Gish J."/>
            <person name="Goldstein S."/>
            <person name="Gonzalez A.J."/>
            <person name="Green P.J."/>
            <person name="Hallab A."/>
            <person name="Hartog M."/>
            <person name="Hua A."/>
            <person name="Humphray S.J."/>
            <person name="Jeong D.H."/>
            <person name="Jing Y."/>
            <person name="Jocker A."/>
            <person name="Kenton S.M."/>
            <person name="Kim D.J."/>
            <person name="Klee K."/>
            <person name="Lai H."/>
            <person name="Lang C."/>
            <person name="Lin S."/>
            <person name="Macmil S.L."/>
            <person name="Magdelenat G."/>
            <person name="Matthews L."/>
            <person name="McCorrison J."/>
            <person name="Monaghan E.L."/>
            <person name="Mun J.H."/>
            <person name="Najar F.Z."/>
            <person name="Nicholson C."/>
            <person name="Noirot C."/>
            <person name="O'Bleness M."/>
            <person name="Paule C.R."/>
            <person name="Poulain J."/>
            <person name="Prion F."/>
            <person name="Qin B."/>
            <person name="Qu C."/>
            <person name="Retzel E.F."/>
            <person name="Riddle C."/>
            <person name="Sallet E."/>
            <person name="Samain S."/>
            <person name="Samson N."/>
            <person name="Sanders I."/>
            <person name="Saurat O."/>
            <person name="Scarpelli C."/>
            <person name="Schiex T."/>
            <person name="Segurens B."/>
            <person name="Severin A.J."/>
            <person name="Sherrier D.J."/>
            <person name="Shi R."/>
            <person name="Sims S."/>
            <person name="Singer S.R."/>
            <person name="Sinharoy S."/>
            <person name="Sterck L."/>
            <person name="Viollet A."/>
            <person name="Wang B.B."/>
            <person name="Wang K."/>
            <person name="Wang M."/>
            <person name="Wang X."/>
            <person name="Warfsmann J."/>
            <person name="Weissenbach J."/>
            <person name="White D.D."/>
            <person name="White J.D."/>
            <person name="Wiley G.B."/>
            <person name="Wincker P."/>
            <person name="Xing Y."/>
            <person name="Yang L."/>
            <person name="Yao Z."/>
            <person name="Ying F."/>
            <person name="Zhai J."/>
            <person name="Zhou L."/>
            <person name="Zuber A."/>
            <person name="Denarie J."/>
            <person name="Dixon R.A."/>
            <person name="May G.D."/>
            <person name="Schwartz D.C."/>
            <person name="Rogers J."/>
            <person name="Quetier F."/>
            <person name="Town C.D."/>
            <person name="Roe B.A."/>
        </authorList>
    </citation>
    <scope>NUCLEOTIDE SEQUENCE [LARGE SCALE GENOMIC DNA]</scope>
    <source>
        <strain evidence="2">A17</strain>
        <strain evidence="4 5">cv. Jemalong A17</strain>
    </source>
</reference>
<dbReference type="Gramene" id="rna43837">
    <property type="protein sequence ID" value="RHN49050.1"/>
    <property type="gene ID" value="gene43837"/>
</dbReference>
<dbReference type="EMBL" id="PSQE01000007">
    <property type="protein sequence ID" value="RHN49050.1"/>
    <property type="molecule type" value="Genomic_DNA"/>
</dbReference>
<dbReference type="HOGENOM" id="CLU_2041555_0_0_1"/>
<evidence type="ECO:0000313" key="4">
    <source>
        <dbReference type="EnsemblPlants" id="KEH24441"/>
    </source>
</evidence>
<protein>
    <submittedName>
        <fullName evidence="2">Transmembrane protein, putative</fullName>
    </submittedName>
</protein>
<evidence type="ECO:0000256" key="1">
    <source>
        <dbReference type="SAM" id="Phobius"/>
    </source>
</evidence>
<dbReference type="Proteomes" id="UP000265566">
    <property type="component" value="Chromosome 7"/>
</dbReference>
<keyword evidence="1 2" id="KW-0812">Transmembrane</keyword>
<dbReference type="Proteomes" id="UP000002051">
    <property type="component" value="Unassembled WGS sequence"/>
</dbReference>
<keyword evidence="1" id="KW-1133">Transmembrane helix</keyword>
<name>A0A072U514_MEDTR</name>
<dbReference type="AlphaFoldDB" id="A0A072U514"/>
<proteinExistence type="predicted"/>
<feature type="transmembrane region" description="Helical" evidence="1">
    <location>
        <begin position="73"/>
        <end position="93"/>
    </location>
</feature>